<dbReference type="Proteomes" id="UP000886865">
    <property type="component" value="Unassembled WGS sequence"/>
</dbReference>
<evidence type="ECO:0000313" key="5">
    <source>
        <dbReference type="Proteomes" id="UP000886865"/>
    </source>
</evidence>
<feature type="compositionally biased region" description="Basic and acidic residues" evidence="1">
    <location>
        <begin position="50"/>
        <end position="59"/>
    </location>
</feature>
<dbReference type="InterPro" id="IPR019606">
    <property type="entry name" value="GerMN"/>
</dbReference>
<accession>A0A9D1JYD5</accession>
<evidence type="ECO:0000313" key="4">
    <source>
        <dbReference type="EMBL" id="HIS74602.1"/>
    </source>
</evidence>
<evidence type="ECO:0000256" key="1">
    <source>
        <dbReference type="SAM" id="MobiDB-lite"/>
    </source>
</evidence>
<gene>
    <name evidence="4" type="ORF">IAA86_06245</name>
</gene>
<evidence type="ECO:0000256" key="2">
    <source>
        <dbReference type="SAM" id="Phobius"/>
    </source>
</evidence>
<reference evidence="4" key="2">
    <citation type="journal article" date="2021" name="PeerJ">
        <title>Extensive microbial diversity within the chicken gut microbiome revealed by metagenomics and culture.</title>
        <authorList>
            <person name="Gilroy R."/>
            <person name="Ravi A."/>
            <person name="Getino M."/>
            <person name="Pursley I."/>
            <person name="Horton D.L."/>
            <person name="Alikhan N.F."/>
            <person name="Baker D."/>
            <person name="Gharbi K."/>
            <person name="Hall N."/>
            <person name="Watson M."/>
            <person name="Adriaenssens E.M."/>
            <person name="Foster-Nyarko E."/>
            <person name="Jarju S."/>
            <person name="Secka A."/>
            <person name="Antonio M."/>
            <person name="Oren A."/>
            <person name="Chaudhuri R.R."/>
            <person name="La Ragione R."/>
            <person name="Hildebrand F."/>
            <person name="Pallen M.J."/>
        </authorList>
    </citation>
    <scope>NUCLEOTIDE SEQUENCE</scope>
    <source>
        <strain evidence="4">CHK152-2871</strain>
    </source>
</reference>
<feature type="compositionally biased region" description="Polar residues" evidence="1">
    <location>
        <begin position="35"/>
        <end position="47"/>
    </location>
</feature>
<feature type="transmembrane region" description="Helical" evidence="2">
    <location>
        <begin position="7"/>
        <end position="24"/>
    </location>
</feature>
<protein>
    <submittedName>
        <fullName evidence="4">GerMN domain-containing protein</fullName>
    </submittedName>
</protein>
<organism evidence="4 5">
    <name type="scientific">Candidatus Galligastranaerophilus intestinavium</name>
    <dbReference type="NCBI Taxonomy" id="2840836"/>
    <lineage>
        <taxon>Bacteria</taxon>
        <taxon>Candidatus Galligastranaerophilus</taxon>
    </lineage>
</organism>
<keyword evidence="2" id="KW-0472">Membrane</keyword>
<dbReference type="Pfam" id="PF10646">
    <property type="entry name" value="Germane"/>
    <property type="match status" value="1"/>
</dbReference>
<comment type="caution">
    <text evidence="4">The sequence shown here is derived from an EMBL/GenBank/DDBJ whole genome shotgun (WGS) entry which is preliminary data.</text>
</comment>
<reference evidence="4" key="1">
    <citation type="submission" date="2020-10" db="EMBL/GenBank/DDBJ databases">
        <authorList>
            <person name="Gilroy R."/>
        </authorList>
    </citation>
    <scope>NUCLEOTIDE SEQUENCE</scope>
    <source>
        <strain evidence="4">CHK152-2871</strain>
    </source>
</reference>
<keyword evidence="2" id="KW-1133">Transmembrane helix</keyword>
<dbReference type="EMBL" id="DVJQ01000050">
    <property type="protein sequence ID" value="HIS74602.1"/>
    <property type="molecule type" value="Genomic_DNA"/>
</dbReference>
<name>A0A9D1JYD5_9BACT</name>
<dbReference type="AlphaFoldDB" id="A0A9D1JYD5"/>
<evidence type="ECO:0000259" key="3">
    <source>
        <dbReference type="SMART" id="SM00909"/>
    </source>
</evidence>
<proteinExistence type="predicted"/>
<keyword evidence="2" id="KW-0812">Transmembrane</keyword>
<feature type="domain" description="GerMN" evidence="3">
    <location>
        <begin position="90"/>
        <end position="180"/>
    </location>
</feature>
<sequence>MGVFIRTLIVCLIICVGYYFYMFLGKESYEPLDTNKTTVSQDSNNYNRAPEPKKNDNEQLKPQMQKMKVCFMSNDSTVHFVEREAENATLEGAINELLKGPTKYETAHGVYSEIPADVKLMWVKDENGKIIVNLTKNFEYGGGTSSIQNRIKQIKLTVDSFNQKKPVYLYLDGKQVEYMGGEGIYIEQPLN</sequence>
<dbReference type="SMART" id="SM00909">
    <property type="entry name" value="Germane"/>
    <property type="match status" value="1"/>
</dbReference>
<feature type="region of interest" description="Disordered" evidence="1">
    <location>
        <begin position="35"/>
        <end position="59"/>
    </location>
</feature>